<evidence type="ECO:0008006" key="4">
    <source>
        <dbReference type="Google" id="ProtNLM"/>
    </source>
</evidence>
<accession>A0A1E7X7I3</accession>
<evidence type="ECO:0000313" key="2">
    <source>
        <dbReference type="EMBL" id="OFA09030.1"/>
    </source>
</evidence>
<dbReference type="EMBL" id="LROM01000024">
    <property type="protein sequence ID" value="OFA09030.1"/>
    <property type="molecule type" value="Genomic_DNA"/>
</dbReference>
<dbReference type="GO" id="GO:0003677">
    <property type="term" value="F:DNA binding"/>
    <property type="evidence" value="ECO:0007669"/>
    <property type="project" value="InterPro"/>
</dbReference>
<evidence type="ECO:0000256" key="1">
    <source>
        <dbReference type="ARBA" id="ARBA00023172"/>
    </source>
</evidence>
<dbReference type="RefSeq" id="WP_070245921.1">
    <property type="nucleotide sequence ID" value="NZ_LROM01000024.1"/>
</dbReference>
<reference evidence="3" key="1">
    <citation type="journal article" date="2016" name="Front. Microbiol.">
        <title>Molecular Keys to the Janthinobacterium and Duganella spp. Interaction with the Plant Pathogen Fusarium graminearum.</title>
        <authorList>
            <person name="Haack F.S."/>
            <person name="Poehlein A."/>
            <person name="Kroger C."/>
            <person name="Voigt C.A."/>
            <person name="Piepenbring M."/>
            <person name="Bode H.B."/>
            <person name="Daniel R."/>
            <person name="Schafer W."/>
            <person name="Streit W.R."/>
        </authorList>
    </citation>
    <scope>NUCLEOTIDE SEQUENCE [LARGE SCALE GENOMIC DNA]</scope>
    <source>
        <strain evidence="3">T54</strain>
    </source>
</reference>
<evidence type="ECO:0000313" key="3">
    <source>
        <dbReference type="Proteomes" id="UP000175989"/>
    </source>
</evidence>
<keyword evidence="3" id="KW-1185">Reference proteome</keyword>
<dbReference type="OrthoDB" id="8768428at2"/>
<dbReference type="PATRIC" id="fig|762836.4.peg.288"/>
<dbReference type="AlphaFoldDB" id="A0A1E7X7I3"/>
<dbReference type="GO" id="GO:0006310">
    <property type="term" value="P:DNA recombination"/>
    <property type="evidence" value="ECO:0007669"/>
    <property type="project" value="UniProtKB-KW"/>
</dbReference>
<proteinExistence type="predicted"/>
<dbReference type="InterPro" id="IPR011010">
    <property type="entry name" value="DNA_brk_join_enz"/>
</dbReference>
<gene>
    <name evidence="2" type="ORF">DUPY_02720</name>
</gene>
<organism evidence="2 3">
    <name type="scientific">Duganella phyllosphaerae</name>
    <dbReference type="NCBI Taxonomy" id="762836"/>
    <lineage>
        <taxon>Bacteria</taxon>
        <taxon>Pseudomonadati</taxon>
        <taxon>Pseudomonadota</taxon>
        <taxon>Betaproteobacteria</taxon>
        <taxon>Burkholderiales</taxon>
        <taxon>Oxalobacteraceae</taxon>
        <taxon>Telluria group</taxon>
        <taxon>Duganella</taxon>
    </lineage>
</organism>
<dbReference type="GO" id="GO:0015074">
    <property type="term" value="P:DNA integration"/>
    <property type="evidence" value="ECO:0007669"/>
    <property type="project" value="InterPro"/>
</dbReference>
<dbReference type="Gene3D" id="1.10.443.10">
    <property type="entry name" value="Intergrase catalytic core"/>
    <property type="match status" value="1"/>
</dbReference>
<comment type="caution">
    <text evidence="2">The sequence shown here is derived from an EMBL/GenBank/DDBJ whole genome shotgun (WGS) entry which is preliminary data.</text>
</comment>
<name>A0A1E7X7I3_9BURK</name>
<dbReference type="InterPro" id="IPR013762">
    <property type="entry name" value="Integrase-like_cat_sf"/>
</dbReference>
<keyword evidence="1" id="KW-0233">DNA recombination</keyword>
<protein>
    <recommendedName>
        <fullName evidence="4">Phage integrase family protein</fullName>
    </recommendedName>
</protein>
<dbReference type="Proteomes" id="UP000175989">
    <property type="component" value="Unassembled WGS sequence"/>
</dbReference>
<sequence length="696" mass="79723">MSRFAAIRPAWIMIHDCPQERRADFDVTSYQYPDGRTLTISKYGDHIWDFSRHIQRSNGARSDGFLNFDFVLPDGKSLIDPTHHRLLHSAKEYFYARWMHKSPVSKKFVSASTVISDWTPFRALLKWMVTREFSSLRQLPPSVCMAYVAAVKADMREHCRGVRTAITRIEILHLLYLYREYLADHPPRHPWPESTSHMLMGRTRLRDHYQATTEIIPERLYIKLGRSALDYLTEAAPNLLTAYDEFQSIRESAMDAVNASKQYRRDGSRHRLSATGIPAIEAAVTSRIRGRFPLIAQKYGFSDLKHFWSELEFARTCCYVVCAMFSGMRDSELCSLQMGAFSRSQGFDNEEYCWLSGTTYKLEIDPRPARWMVPDAVEQAVNVASRLAAPINELIEVELDQLRSIPMEGIEEFDRARANRILELNRLRRNLFADWTGPLMRARPLDNATSNQRLKELSERFGLIIAPKDMAEIRDRKKIVAGATWPLATHQFRRTFAVFVARNMLGDVRYLRHHFKHWSIDMTLYYASDPLFDDSLLETTLTTRDELQATVLSDWLTGKKPLTGGRSGHILQFRQRDKPKTVKGPTEVAKSLGDGVFIRGTGHSWCLATTAGCGGEGLYDAIRCVNCRESVIDQSHIGIWREIRRQQIETLSWPELGQPVVKRALDHIQAAEQVLADLGERVEPYQSEGAGDAGKD</sequence>
<dbReference type="SUPFAM" id="SSF56349">
    <property type="entry name" value="DNA breaking-rejoining enzymes"/>
    <property type="match status" value="1"/>
</dbReference>